<feature type="region of interest" description="Disordered" evidence="1">
    <location>
        <begin position="136"/>
        <end position="161"/>
    </location>
</feature>
<sequence>MRAANNNRGQPAAARGRGGNVQARGLPNQARGGLAGVAQNAARINPLVNRGGLQNQRGAHQVNRGRGGTLSFASAYGNMMDLISEYHEAGQTGMENLTKKGILETSNDLFTFIATKNIDRFNQIVGQLEECLAQERLNGPQNQQPQEYGEEEEKEEGKFSPEQLKVPSKFIQALSAKSKDGKGNLLDFAITETIKHKDTRFIKRLLDIGFPLYKYNGESQIWKITQNTDNQLFESVLMMFIKAGFNIQKPIREDGLSFIDILFSSHVNEQRINQALTYLKREITEDERNQLIETLEKNHLVAIADKKKVLLKFCQRVYLDQAGSILFTIHLLQRKKIPNKLATLRDHILREVVKYL</sequence>
<feature type="region of interest" description="Disordered" evidence="1">
    <location>
        <begin position="1"/>
        <end position="28"/>
    </location>
</feature>
<reference evidence="2 3" key="1">
    <citation type="submission" date="2014-06" db="EMBL/GenBank/DDBJ databases">
        <authorList>
            <person name="Swart Estienne"/>
        </authorList>
    </citation>
    <scope>NUCLEOTIDE SEQUENCE [LARGE SCALE GENOMIC DNA]</scope>
    <source>
        <strain evidence="2 3">130c</strain>
    </source>
</reference>
<gene>
    <name evidence="2" type="primary">Contig3253.g3477</name>
    <name evidence="2" type="ORF">STYLEM_11613</name>
</gene>
<evidence type="ECO:0000313" key="3">
    <source>
        <dbReference type="Proteomes" id="UP000039865"/>
    </source>
</evidence>
<name>A0A078AJN0_STYLE</name>
<dbReference type="InParanoid" id="A0A078AJN0"/>
<proteinExistence type="predicted"/>
<accession>A0A078AJN0</accession>
<organism evidence="2 3">
    <name type="scientific">Stylonychia lemnae</name>
    <name type="common">Ciliate</name>
    <dbReference type="NCBI Taxonomy" id="5949"/>
    <lineage>
        <taxon>Eukaryota</taxon>
        <taxon>Sar</taxon>
        <taxon>Alveolata</taxon>
        <taxon>Ciliophora</taxon>
        <taxon>Intramacronucleata</taxon>
        <taxon>Spirotrichea</taxon>
        <taxon>Stichotrichia</taxon>
        <taxon>Sporadotrichida</taxon>
        <taxon>Oxytrichidae</taxon>
        <taxon>Stylonychinae</taxon>
        <taxon>Stylonychia</taxon>
    </lineage>
</organism>
<feature type="compositionally biased region" description="Low complexity" evidence="1">
    <location>
        <begin position="1"/>
        <end position="15"/>
    </location>
</feature>
<evidence type="ECO:0000256" key="1">
    <source>
        <dbReference type="SAM" id="MobiDB-lite"/>
    </source>
</evidence>
<dbReference type="Proteomes" id="UP000039865">
    <property type="component" value="Unassembled WGS sequence"/>
</dbReference>
<evidence type="ECO:0000313" key="2">
    <source>
        <dbReference type="EMBL" id="CDW82580.1"/>
    </source>
</evidence>
<dbReference type="EMBL" id="CCKQ01011043">
    <property type="protein sequence ID" value="CDW82580.1"/>
    <property type="molecule type" value="Genomic_DNA"/>
</dbReference>
<keyword evidence="3" id="KW-1185">Reference proteome</keyword>
<protein>
    <submittedName>
        <fullName evidence="2">Uncharacterized protein</fullName>
    </submittedName>
</protein>
<dbReference type="AlphaFoldDB" id="A0A078AJN0"/>